<dbReference type="AlphaFoldDB" id="A0A2G8LLY6"/>
<evidence type="ECO:0000256" key="7">
    <source>
        <dbReference type="ARBA" id="ARBA00023303"/>
    </source>
</evidence>
<dbReference type="STRING" id="307972.A0A2G8LLY6"/>
<proteinExistence type="predicted"/>
<feature type="transmembrane region" description="Helical" evidence="9">
    <location>
        <begin position="552"/>
        <end position="570"/>
    </location>
</feature>
<name>A0A2G8LLY6_STIJA</name>
<dbReference type="GO" id="GO:0016020">
    <property type="term" value="C:membrane"/>
    <property type="evidence" value="ECO:0007669"/>
    <property type="project" value="UniProtKB-SubCell"/>
</dbReference>
<keyword evidence="3 9" id="KW-0812">Transmembrane</keyword>
<keyword evidence="4 9" id="KW-1133">Transmembrane helix</keyword>
<dbReference type="Pfam" id="PF07885">
    <property type="entry name" value="Ion_trans_2"/>
    <property type="match status" value="1"/>
</dbReference>
<dbReference type="PANTHER" id="PTHR10153">
    <property type="entry name" value="SMALL CONDUCTANCE CALCIUM-ACTIVATED POTASSIUM CHANNEL"/>
    <property type="match status" value="1"/>
</dbReference>
<dbReference type="OrthoDB" id="73653at2759"/>
<dbReference type="Proteomes" id="UP000230750">
    <property type="component" value="Unassembled WGS sequence"/>
</dbReference>
<dbReference type="FunFam" id="1.10.287.70:FF:000027">
    <property type="entry name" value="Small conductance calcium-activated potassium channel, isoform O"/>
    <property type="match status" value="1"/>
</dbReference>
<feature type="compositionally biased region" description="Basic and acidic residues" evidence="8">
    <location>
        <begin position="352"/>
        <end position="364"/>
    </location>
</feature>
<evidence type="ECO:0000256" key="8">
    <source>
        <dbReference type="SAM" id="MobiDB-lite"/>
    </source>
</evidence>
<dbReference type="Pfam" id="PF02888">
    <property type="entry name" value="CaMBD"/>
    <property type="match status" value="1"/>
</dbReference>
<feature type="transmembrane region" description="Helical" evidence="9">
    <location>
        <begin position="601"/>
        <end position="627"/>
    </location>
</feature>
<evidence type="ECO:0000256" key="4">
    <source>
        <dbReference type="ARBA" id="ARBA00022989"/>
    </source>
</evidence>
<dbReference type="SMART" id="SM01053">
    <property type="entry name" value="CaMBD"/>
    <property type="match status" value="1"/>
</dbReference>
<dbReference type="PRINTS" id="PR01451">
    <property type="entry name" value="SKCHANNEL"/>
</dbReference>
<evidence type="ECO:0000256" key="1">
    <source>
        <dbReference type="ARBA" id="ARBA00004141"/>
    </source>
</evidence>
<feature type="transmembrane region" description="Helical" evidence="9">
    <location>
        <begin position="433"/>
        <end position="456"/>
    </location>
</feature>
<evidence type="ECO:0000256" key="9">
    <source>
        <dbReference type="SAM" id="Phobius"/>
    </source>
</evidence>
<protein>
    <submittedName>
        <fullName evidence="11">Putative small conductance calcium-activated potassium channel protein 1</fullName>
    </submittedName>
</protein>
<dbReference type="InterPro" id="IPR036122">
    <property type="entry name" value="CaM-bd_dom_sf"/>
</dbReference>
<dbReference type="GO" id="GO:0016286">
    <property type="term" value="F:small conductance calcium-activated potassium channel activity"/>
    <property type="evidence" value="ECO:0007669"/>
    <property type="project" value="InterPro"/>
</dbReference>
<dbReference type="GO" id="GO:0005516">
    <property type="term" value="F:calmodulin binding"/>
    <property type="evidence" value="ECO:0007669"/>
    <property type="project" value="InterPro"/>
</dbReference>
<feature type="domain" description="Calmodulin-binding" evidence="10">
    <location>
        <begin position="706"/>
        <end position="778"/>
    </location>
</feature>
<dbReference type="SUPFAM" id="SSF81327">
    <property type="entry name" value="Small-conductance potassium channel"/>
    <property type="match status" value="1"/>
</dbReference>
<feature type="region of interest" description="Disordered" evidence="8">
    <location>
        <begin position="28"/>
        <end position="50"/>
    </location>
</feature>
<dbReference type="Pfam" id="PF03530">
    <property type="entry name" value="SK_channel"/>
    <property type="match status" value="1"/>
</dbReference>
<dbReference type="EMBL" id="MRZV01000036">
    <property type="protein sequence ID" value="PIK61278.1"/>
    <property type="molecule type" value="Genomic_DNA"/>
</dbReference>
<feature type="transmembrane region" description="Helical" evidence="9">
    <location>
        <begin position="639"/>
        <end position="656"/>
    </location>
</feature>
<dbReference type="InterPro" id="IPR013099">
    <property type="entry name" value="K_chnl_dom"/>
</dbReference>
<evidence type="ECO:0000313" key="11">
    <source>
        <dbReference type="EMBL" id="PIK61278.1"/>
    </source>
</evidence>
<feature type="region of interest" description="Disordered" evidence="8">
    <location>
        <begin position="352"/>
        <end position="410"/>
    </location>
</feature>
<comment type="subcellular location">
    <subcellularLocation>
        <location evidence="1">Membrane</location>
        <topology evidence="1">Multi-pass membrane protein</topology>
    </subcellularLocation>
</comment>
<keyword evidence="6 9" id="KW-0472">Membrane</keyword>
<gene>
    <name evidence="11" type="ORF">BSL78_01769</name>
</gene>
<feature type="transmembrane region" description="Helical" evidence="9">
    <location>
        <begin position="506"/>
        <end position="531"/>
    </location>
</feature>
<evidence type="ECO:0000256" key="6">
    <source>
        <dbReference type="ARBA" id="ARBA00023136"/>
    </source>
</evidence>
<keyword evidence="5" id="KW-0406">Ion transport</keyword>
<feature type="transmembrane region" description="Helical" evidence="9">
    <location>
        <begin position="468"/>
        <end position="486"/>
    </location>
</feature>
<evidence type="ECO:0000256" key="3">
    <source>
        <dbReference type="ARBA" id="ARBA00022692"/>
    </source>
</evidence>
<evidence type="ECO:0000313" key="12">
    <source>
        <dbReference type="Proteomes" id="UP000230750"/>
    </source>
</evidence>
<feature type="region of interest" description="Disordered" evidence="8">
    <location>
        <begin position="284"/>
        <end position="310"/>
    </location>
</feature>
<keyword evidence="7 11" id="KW-0407">Ion channel</keyword>
<sequence>MVSTAQDSASIDVVNNVCCTREQQPKTIISENELSEDKQSTGPPLSSDACNADLDTADTESLDYFDDNDYTCALNLSVFNGEKNTNLGCVNSWLDEEDGVDIWEDVLEHRKTAAVTTAVDTLQANEENTDNELYELSAAPSAGDKIHNYGRITNRGRPNDQIMETHGVRGSWTRFGGNNSREQYELLPCSEPSIVDTGTQTIPCNPTTQDNSRVVVTTSEKERRIQPESGNPIDFTRPVKQGVSISVPGDSDHTAVQQRDSTPTCLECKHGDLAKIHTGSLTTNEQLNSRGTATTTKKPSGATTSSGRFLTYTTGRGGNAGRCTNEFVNIAHRSALVNGVIPRFTPLSLKSEGGRIRDRRKGDPSEINSVMRGNGTNDHIPLKSTPNSSSTFVADPTGKSGRKNKFNHASNSTSYRLGLRKTLFEKRKRLSDYALVVAMFGIVVMVIETELSWVVYAKEAAISYALKSLISASTVLLIVLIIMYHAREIQLFLVDNCAEEWRLALTWSRMTTIALEVFVCAVHPIPGVYSFKWIAKWSFTHADRAADADIDVILSIPMFFRLYLICRVMLLHSKLFTDASSRSIGALNRINFNTRFVLKTLMTICPGTVLLVFTVTLWILASWIMHVCERYHDKDNSEILNAMWMVSITFLSIGYGDMVPNTYCGRGVSVITGIMGAGCTALVVAVLATKLELSRAEKHVHNFMMDNQLTKRLKNAAANVLRETWLIYKYTKLVRSTNARRIRKHQQKFLSAIHKLRKTKMDQRKLADEASTVVDLAK</sequence>
<evidence type="ECO:0000256" key="5">
    <source>
        <dbReference type="ARBA" id="ARBA00023065"/>
    </source>
</evidence>
<dbReference type="SUPFAM" id="SSF81324">
    <property type="entry name" value="Voltage-gated potassium channels"/>
    <property type="match status" value="1"/>
</dbReference>
<keyword evidence="12" id="KW-1185">Reference proteome</keyword>
<feature type="transmembrane region" description="Helical" evidence="9">
    <location>
        <begin position="668"/>
        <end position="688"/>
    </location>
</feature>
<reference evidence="11 12" key="1">
    <citation type="journal article" date="2017" name="PLoS Biol.">
        <title>The sea cucumber genome provides insights into morphological evolution and visceral regeneration.</title>
        <authorList>
            <person name="Zhang X."/>
            <person name="Sun L."/>
            <person name="Yuan J."/>
            <person name="Sun Y."/>
            <person name="Gao Y."/>
            <person name="Zhang L."/>
            <person name="Li S."/>
            <person name="Dai H."/>
            <person name="Hamel J.F."/>
            <person name="Liu C."/>
            <person name="Yu Y."/>
            <person name="Liu S."/>
            <person name="Lin W."/>
            <person name="Guo K."/>
            <person name="Jin S."/>
            <person name="Xu P."/>
            <person name="Storey K.B."/>
            <person name="Huan P."/>
            <person name="Zhang T."/>
            <person name="Zhou Y."/>
            <person name="Zhang J."/>
            <person name="Lin C."/>
            <person name="Li X."/>
            <person name="Xing L."/>
            <person name="Huo D."/>
            <person name="Sun M."/>
            <person name="Wang L."/>
            <person name="Mercier A."/>
            <person name="Li F."/>
            <person name="Yang H."/>
            <person name="Xiang J."/>
        </authorList>
    </citation>
    <scope>NUCLEOTIDE SEQUENCE [LARGE SCALE GENOMIC DNA]</scope>
    <source>
        <strain evidence="11">Shaxun</strain>
        <tissue evidence="11">Muscle</tissue>
    </source>
</reference>
<comment type="caution">
    <text evidence="11">The sequence shown here is derived from an EMBL/GenBank/DDBJ whole genome shotgun (WGS) entry which is preliminary data.</text>
</comment>
<evidence type="ECO:0000259" key="10">
    <source>
        <dbReference type="SMART" id="SM01053"/>
    </source>
</evidence>
<keyword evidence="2" id="KW-0813">Transport</keyword>
<dbReference type="InterPro" id="IPR015449">
    <property type="entry name" value="K_chnl_Ca-activ_SK"/>
</dbReference>
<feature type="non-terminal residue" evidence="11">
    <location>
        <position position="778"/>
    </location>
</feature>
<dbReference type="InterPro" id="IPR004178">
    <property type="entry name" value="CaM-bd_dom"/>
</dbReference>
<evidence type="ECO:0000256" key="2">
    <source>
        <dbReference type="ARBA" id="ARBA00022448"/>
    </source>
</evidence>
<dbReference type="Gene3D" id="1.10.287.70">
    <property type="match status" value="2"/>
</dbReference>
<organism evidence="11 12">
    <name type="scientific">Stichopus japonicus</name>
    <name type="common">Sea cucumber</name>
    <dbReference type="NCBI Taxonomy" id="307972"/>
    <lineage>
        <taxon>Eukaryota</taxon>
        <taxon>Metazoa</taxon>
        <taxon>Echinodermata</taxon>
        <taxon>Eleutherozoa</taxon>
        <taxon>Echinozoa</taxon>
        <taxon>Holothuroidea</taxon>
        <taxon>Aspidochirotacea</taxon>
        <taxon>Aspidochirotida</taxon>
        <taxon>Stichopodidae</taxon>
        <taxon>Apostichopus</taxon>
    </lineage>
</organism>
<accession>A0A2G8LLY6</accession>
<feature type="region of interest" description="Disordered" evidence="8">
    <location>
        <begin position="218"/>
        <end position="237"/>
    </location>
</feature>